<proteinExistence type="predicted"/>
<dbReference type="GO" id="GO:0045893">
    <property type="term" value="P:positive regulation of DNA-templated transcription"/>
    <property type="evidence" value="ECO:0007669"/>
    <property type="project" value="TreeGrafter"/>
</dbReference>
<feature type="compositionally biased region" description="Basic and acidic residues" evidence="7">
    <location>
        <begin position="638"/>
        <end position="656"/>
    </location>
</feature>
<dbReference type="SMART" id="SM00249">
    <property type="entry name" value="PHD"/>
    <property type="match status" value="1"/>
</dbReference>
<feature type="region of interest" description="Disordered" evidence="7">
    <location>
        <begin position="281"/>
        <end position="321"/>
    </location>
</feature>
<comment type="caution">
    <text evidence="9">The sequence shown here is derived from an EMBL/GenBank/DDBJ whole genome shotgun (WGS) entry which is preliminary data.</text>
</comment>
<evidence type="ECO:0000259" key="8">
    <source>
        <dbReference type="PROSITE" id="PS50016"/>
    </source>
</evidence>
<feature type="compositionally biased region" description="Polar residues" evidence="7">
    <location>
        <begin position="46"/>
        <end position="56"/>
    </location>
</feature>
<feature type="compositionally biased region" description="Polar residues" evidence="7">
    <location>
        <begin position="358"/>
        <end position="370"/>
    </location>
</feature>
<dbReference type="InterPro" id="IPR001965">
    <property type="entry name" value="Znf_PHD"/>
</dbReference>
<feature type="compositionally biased region" description="Polar residues" evidence="7">
    <location>
        <begin position="153"/>
        <end position="172"/>
    </location>
</feature>
<sequence>MSRRLTISSLLCDDNNDNSEPRIIPEPVVLAPHLRRSPQRVEPDLTRSSSQPTASLSSKIGLDALVHAASTVAAAEDRSRLPAPSSSSSSSWSSEGHYPQTPNYTYSQEQLQRQQQQLEQRHVHREQILGYNEHHRTGRKSDPLPGPGMRNILSPSVSTSETPYHPSSSNSLAPRFSHDADEHLNKKRRYSQEEHQARELERLRQQEDADRYRRIEEEREQHHRRLQQETTDDMERIRNKNTVNNPPSRSSISALTNPTVASITTSPSLPSRRAGAGYDPVHENDHHPAHTVPHTSSHWDRIQSPSQQFPSAQYSQKTQRPMELIEITERESEDDRAKRAWNGHRELPTHASYHHVTQESQPRTHIQSMPSAYRESHPATLSPTANQERPQSRSDPSVHHTFPREILSPTSAASARSPHFQHDIIHNSEIQGTHHVQHIQREPRRDSPLPPSFAAPQHISRESQPSASSHTHPQVPHIPHQSRDAPQQHRVISPIGRRSPPGSQAGRAIAAKKVEQEHQMPSMESVLRIGTPVTTLTLPLEEVKLKREMSAVSVNSRESESSVVMDQELEKGKEREVKKKERKSSRSKEVSHLGPITVKPEESTSHLPLPLLGSSVPRQSAHHSPSESSASQSVQQHQVEDPHEWLLEQYADDDRQKIKRPTSTLSSVAVITKSDPGSHSTTSPIARKPTKSPMIPSPSSLSKRDDVQTKKDRDDATMALEQELDAELAEVVVDQKGLPYGGDAMDVDVDQAVAELVGETLGADASTPATGEQQRLADEDGESEFGLHGEDGEKREPRHEQQHDKDDKAMDVDVEDELLSLLDDRPNSRMSASALSAAPSSSSVPETRRPSKTKNPASLRMKNEEAGSRPSSPLAVSAGSPFRSSSITGARQSSAKPSEQDDRESMPPPSTPIEKSEMPVAAAQTKKKGKPGPKPKPRNPDGTIVGAPPPPPKPRGKPGPKPKPRDEFGNIIRTSSASSTPAPGTTPTTKTGRASSSTAHASTQINRTASGSGATASSISGARSRSTSAHPAGSVGPEVDGQAKEEDKEEEKEEEEDDKLYCLCKTKYDEDKPMIACDSCDEWYHMKCVEIPEYMGDLVDQFFCPPCIEKNPSAHLKTTYKARCLFGINSLEAGATKPCHKPARPFSKYCSDECGVKNIRKRIDNFTKKGGKKEDLWESVKTASKREGLVRVISPSSAMQMDGLETDVLKPIIREVQPTRTKQEREIDRLNGLLADIERLRDELHRGMDILLSREKLLQLATDRSENLEQCGWDQRLCFSDEDWADYGEGVLESYAEQDGSAENNAGEAEWWCPGDQECERHAGWQGLRAKDIDKEKEKKEEALFKLTSREREIRKRIDRIEEQDAVPLLGTAPRRGGGPPKSNKLSNGHTTKVKVNGDTSKKGKKRKTLSS</sequence>
<keyword evidence="3 6" id="KW-0863">Zinc-finger</keyword>
<dbReference type="SUPFAM" id="SSF57903">
    <property type="entry name" value="FYVE/PHD zinc finger"/>
    <property type="match status" value="1"/>
</dbReference>
<feature type="compositionally biased region" description="Polar residues" evidence="7">
    <location>
        <begin position="379"/>
        <end position="389"/>
    </location>
</feature>
<dbReference type="InterPro" id="IPR019787">
    <property type="entry name" value="Znf_PHD-finger"/>
</dbReference>
<feature type="compositionally biased region" description="Low complexity" evidence="7">
    <location>
        <begin position="622"/>
        <end position="637"/>
    </location>
</feature>
<keyword evidence="4" id="KW-0862">Zinc</keyword>
<keyword evidence="10" id="KW-1185">Reference proteome</keyword>
<dbReference type="Proteomes" id="UP001163798">
    <property type="component" value="Unassembled WGS sequence"/>
</dbReference>
<feature type="compositionally biased region" description="Polar residues" evidence="7">
    <location>
        <begin position="882"/>
        <end position="897"/>
    </location>
</feature>
<feature type="region of interest" description="Disordered" evidence="7">
    <location>
        <begin position="760"/>
        <end position="1054"/>
    </location>
</feature>
<feature type="region of interest" description="Disordered" evidence="7">
    <location>
        <begin position="1359"/>
        <end position="1412"/>
    </location>
</feature>
<evidence type="ECO:0000256" key="4">
    <source>
        <dbReference type="ARBA" id="ARBA00022833"/>
    </source>
</evidence>
<feature type="compositionally biased region" description="Low complexity" evidence="7">
    <location>
        <begin position="973"/>
        <end position="996"/>
    </location>
</feature>
<feature type="region of interest" description="Disordered" evidence="7">
    <location>
        <begin position="344"/>
        <end position="402"/>
    </location>
</feature>
<organism evidence="9 10">
    <name type="scientific">Lentinula aff. detonsa</name>
    <dbReference type="NCBI Taxonomy" id="2804958"/>
    <lineage>
        <taxon>Eukaryota</taxon>
        <taxon>Fungi</taxon>
        <taxon>Dikarya</taxon>
        <taxon>Basidiomycota</taxon>
        <taxon>Agaricomycotina</taxon>
        <taxon>Agaricomycetes</taxon>
        <taxon>Agaricomycetidae</taxon>
        <taxon>Agaricales</taxon>
        <taxon>Marasmiineae</taxon>
        <taxon>Omphalotaceae</taxon>
        <taxon>Lentinula</taxon>
    </lineage>
</organism>
<dbReference type="Pfam" id="PF00628">
    <property type="entry name" value="PHD"/>
    <property type="match status" value="1"/>
</dbReference>
<dbReference type="InterPro" id="IPR011011">
    <property type="entry name" value="Znf_FYVE_PHD"/>
</dbReference>
<feature type="region of interest" description="Disordered" evidence="7">
    <location>
        <begin position="1"/>
        <end position="56"/>
    </location>
</feature>
<feature type="compositionally biased region" description="Low complexity" evidence="7">
    <location>
        <begin position="85"/>
        <end position="94"/>
    </location>
</feature>
<evidence type="ECO:0000313" key="10">
    <source>
        <dbReference type="Proteomes" id="UP001163798"/>
    </source>
</evidence>
<evidence type="ECO:0000256" key="3">
    <source>
        <dbReference type="ARBA" id="ARBA00022771"/>
    </source>
</evidence>
<evidence type="ECO:0000256" key="6">
    <source>
        <dbReference type="PROSITE-ProRule" id="PRU00146"/>
    </source>
</evidence>
<dbReference type="PANTHER" id="PTHR46174">
    <property type="entry name" value="CXXC-TYPE ZINC FINGER PROTEIN 1"/>
    <property type="match status" value="1"/>
</dbReference>
<evidence type="ECO:0000313" key="9">
    <source>
        <dbReference type="EMBL" id="KAJ3787964.1"/>
    </source>
</evidence>
<dbReference type="InterPro" id="IPR019786">
    <property type="entry name" value="Zinc_finger_PHD-type_CS"/>
</dbReference>
<accession>A0AA38KRN0</accession>
<protein>
    <recommendedName>
        <fullName evidence="8">PHD-type domain-containing protein</fullName>
    </recommendedName>
</protein>
<evidence type="ECO:0000256" key="1">
    <source>
        <dbReference type="ARBA" id="ARBA00004123"/>
    </source>
</evidence>
<feature type="domain" description="PHD-type" evidence="8">
    <location>
        <begin position="1059"/>
        <end position="1110"/>
    </location>
</feature>
<dbReference type="GO" id="GO:0048188">
    <property type="term" value="C:Set1C/COMPASS complex"/>
    <property type="evidence" value="ECO:0007669"/>
    <property type="project" value="InterPro"/>
</dbReference>
<keyword evidence="2" id="KW-0479">Metal-binding</keyword>
<dbReference type="EMBL" id="MU793282">
    <property type="protein sequence ID" value="KAJ3787964.1"/>
    <property type="molecule type" value="Genomic_DNA"/>
</dbReference>
<dbReference type="InterPro" id="IPR013083">
    <property type="entry name" value="Znf_RING/FYVE/PHD"/>
</dbReference>
<dbReference type="PANTHER" id="PTHR46174:SF1">
    <property type="entry name" value="CXXC-TYPE ZINC FINGER PROTEIN 1"/>
    <property type="match status" value="1"/>
</dbReference>
<feature type="compositionally biased region" description="Polar residues" evidence="7">
    <location>
        <begin position="462"/>
        <end position="472"/>
    </location>
</feature>
<name>A0AA38KRN0_9AGAR</name>
<feature type="compositionally biased region" description="Basic and acidic residues" evidence="7">
    <location>
        <begin position="127"/>
        <end position="142"/>
    </location>
</feature>
<evidence type="ECO:0000256" key="7">
    <source>
        <dbReference type="SAM" id="MobiDB-lite"/>
    </source>
</evidence>
<keyword evidence="5" id="KW-0539">Nucleus</keyword>
<evidence type="ECO:0000256" key="5">
    <source>
        <dbReference type="ARBA" id="ARBA00023242"/>
    </source>
</evidence>
<feature type="compositionally biased region" description="Polar residues" evidence="7">
    <location>
        <begin position="997"/>
        <end position="1006"/>
    </location>
</feature>
<reference evidence="9" key="1">
    <citation type="submission" date="2022-08" db="EMBL/GenBank/DDBJ databases">
        <authorList>
            <consortium name="DOE Joint Genome Institute"/>
            <person name="Min B."/>
            <person name="Riley R."/>
            <person name="Sierra-Patev S."/>
            <person name="Naranjo-Ortiz M."/>
            <person name="Looney B."/>
            <person name="Konkel Z."/>
            <person name="Slot J.C."/>
            <person name="Sakamoto Y."/>
            <person name="Steenwyk J.L."/>
            <person name="Rokas A."/>
            <person name="Carro J."/>
            <person name="Camarero S."/>
            <person name="Ferreira P."/>
            <person name="Molpeceres G."/>
            <person name="Ruiz-Duenas F.J."/>
            <person name="Serrano A."/>
            <person name="Henrissat B."/>
            <person name="Drula E."/>
            <person name="Hughes K.W."/>
            <person name="Mata J.L."/>
            <person name="Ishikawa N.K."/>
            <person name="Vargas-Isla R."/>
            <person name="Ushijima S."/>
            <person name="Smith C.A."/>
            <person name="Ahrendt S."/>
            <person name="Andreopoulos W."/>
            <person name="He G."/>
            <person name="Labutti K."/>
            <person name="Lipzen A."/>
            <person name="Ng V."/>
            <person name="Sandor L."/>
            <person name="Barry K."/>
            <person name="Martinez A.T."/>
            <person name="Xiao Y."/>
            <person name="Gibbons J.G."/>
            <person name="Terashima K."/>
            <person name="Hibbett D.S."/>
            <person name="Grigoriev I.V."/>
        </authorList>
    </citation>
    <scope>NUCLEOTIDE SEQUENCE</scope>
    <source>
        <strain evidence="9">TFB10291</strain>
    </source>
</reference>
<feature type="compositionally biased region" description="Polar residues" evidence="7">
    <location>
        <begin position="240"/>
        <end position="254"/>
    </location>
</feature>
<feature type="compositionally biased region" description="Low complexity" evidence="7">
    <location>
        <begin position="831"/>
        <end position="843"/>
    </location>
</feature>
<feature type="compositionally biased region" description="Low complexity" evidence="7">
    <location>
        <begin position="550"/>
        <end position="564"/>
    </location>
</feature>
<gene>
    <name evidence="9" type="ORF">GGU10DRAFT_287189</name>
</gene>
<feature type="region of interest" description="Disordered" evidence="7">
    <location>
        <begin position="432"/>
        <end position="533"/>
    </location>
</feature>
<dbReference type="InterPro" id="IPR037869">
    <property type="entry name" value="Spp1/CFP1"/>
</dbReference>
<comment type="subcellular location">
    <subcellularLocation>
        <location evidence="1">Nucleus</location>
    </subcellularLocation>
</comment>
<feature type="compositionally biased region" description="Basic and acidic residues" evidence="7">
    <location>
        <begin position="785"/>
        <end position="811"/>
    </location>
</feature>
<feature type="compositionally biased region" description="Basic residues" evidence="7">
    <location>
        <begin position="925"/>
        <end position="937"/>
    </location>
</feature>
<evidence type="ECO:0000256" key="2">
    <source>
        <dbReference type="ARBA" id="ARBA00022723"/>
    </source>
</evidence>
<dbReference type="PROSITE" id="PS01359">
    <property type="entry name" value="ZF_PHD_1"/>
    <property type="match status" value="1"/>
</dbReference>
<feature type="region of interest" description="Disordered" evidence="7">
    <location>
        <begin position="548"/>
        <end position="722"/>
    </location>
</feature>
<feature type="compositionally biased region" description="Basic and acidic residues" evidence="7">
    <location>
        <begin position="702"/>
        <end position="716"/>
    </location>
</feature>
<feature type="region of interest" description="Disordered" evidence="7">
    <location>
        <begin position="73"/>
        <end position="103"/>
    </location>
</feature>
<dbReference type="Gene3D" id="3.30.40.10">
    <property type="entry name" value="Zinc/RING finger domain, C3HC4 (zinc finger)"/>
    <property type="match status" value="1"/>
</dbReference>
<feature type="compositionally biased region" description="Basic residues" evidence="7">
    <location>
        <begin position="1403"/>
        <end position="1412"/>
    </location>
</feature>
<dbReference type="PROSITE" id="PS50016">
    <property type="entry name" value="ZF_PHD_2"/>
    <property type="match status" value="1"/>
</dbReference>
<feature type="compositionally biased region" description="Polar residues" evidence="7">
    <location>
        <begin position="661"/>
        <end position="684"/>
    </location>
</feature>
<feature type="compositionally biased region" description="Basic and acidic residues" evidence="7">
    <location>
        <begin position="568"/>
        <end position="591"/>
    </location>
</feature>
<dbReference type="GO" id="GO:0008270">
    <property type="term" value="F:zinc ion binding"/>
    <property type="evidence" value="ECO:0007669"/>
    <property type="project" value="UniProtKB-KW"/>
</dbReference>
<feature type="region of interest" description="Disordered" evidence="7">
    <location>
        <begin position="217"/>
        <end position="254"/>
    </location>
</feature>
<dbReference type="CDD" id="cd16039">
    <property type="entry name" value="PHD_SPP1"/>
    <property type="match status" value="1"/>
</dbReference>
<feature type="compositionally biased region" description="Polar residues" evidence="7">
    <location>
        <begin position="303"/>
        <end position="319"/>
    </location>
</feature>
<feature type="compositionally biased region" description="Low complexity" evidence="7">
    <location>
        <begin position="1007"/>
        <end position="1029"/>
    </location>
</feature>
<feature type="region of interest" description="Disordered" evidence="7">
    <location>
        <begin position="127"/>
        <end position="176"/>
    </location>
</feature>